<evidence type="ECO:0000256" key="3">
    <source>
        <dbReference type="SAM" id="SignalP"/>
    </source>
</evidence>
<protein>
    <submittedName>
        <fullName evidence="5">SH3 domain-containing protein</fullName>
    </submittedName>
</protein>
<feature type="domain" description="SH3b" evidence="4">
    <location>
        <begin position="171"/>
        <end position="233"/>
    </location>
</feature>
<dbReference type="PIRSF" id="PIRSF037846">
    <property type="entry name" value="Autolysin_YrvJ_prd"/>
    <property type="match status" value="1"/>
</dbReference>
<reference evidence="5 6" key="1">
    <citation type="submission" date="2021-04" db="EMBL/GenBank/DDBJ databases">
        <title>Metabacillus sp. strain KIGAM252 whole genome sequence.</title>
        <authorList>
            <person name="Seo M.-J."/>
            <person name="Cho E.-S."/>
            <person name="Hwang C.Y."/>
            <person name="Yoon D.J."/>
        </authorList>
    </citation>
    <scope>NUCLEOTIDE SEQUENCE [LARGE SCALE GENOMIC DNA]</scope>
    <source>
        <strain evidence="5 6">KIGAM252</strain>
    </source>
</reference>
<dbReference type="SUPFAM" id="SSF53187">
    <property type="entry name" value="Zn-dependent exopeptidases"/>
    <property type="match status" value="1"/>
</dbReference>
<dbReference type="PROSITE" id="PS51781">
    <property type="entry name" value="SH3B"/>
    <property type="match status" value="5"/>
</dbReference>
<accession>A0ABS5LGJ8</accession>
<comment type="caution">
    <text evidence="5">The sequence shown here is derived from an EMBL/GenBank/DDBJ whole genome shotgun (WGS) entry which is preliminary data.</text>
</comment>
<dbReference type="Pfam" id="PF01520">
    <property type="entry name" value="Amidase_3"/>
    <property type="match status" value="1"/>
</dbReference>
<dbReference type="PANTHER" id="PTHR34408:SF1">
    <property type="entry name" value="GLYCOSYL HYDROLASE FAMILY 19 DOMAIN-CONTAINING PROTEIN HI_1415"/>
    <property type="match status" value="1"/>
</dbReference>
<evidence type="ECO:0000256" key="2">
    <source>
        <dbReference type="ARBA" id="ARBA00023316"/>
    </source>
</evidence>
<feature type="signal peptide" evidence="3">
    <location>
        <begin position="1"/>
        <end position="28"/>
    </location>
</feature>
<proteinExistence type="predicted"/>
<sequence>MYKRITSSILCMILLFTIIPGEPFYADAAPKETAKILNDTLNIRKGPGLSYGIEAIARKDEKYGVIERNKDWVKLDLPGNRTGWAATWLVQIQSGAEEETIYSNAEDVRIRKGPGTSHAVVGTFPLGKQAVLVKKQGDWSNISYNGVRGWISSRYASSSVKDSEAKNAAQRPLGYITASSLNVRSAPSSASSLLGSVKKGTEVAILKSEGTWLRISYSGKTGWVSRDYVKSGSLESQIKTEQTGVVTAASLNVRNAPSLTGGLAGKVLKNEQVSILEEKYSWTKIRFNRSQTGWVSSLYIKASETGSQKEKTPKNSGAIRLISDGTNIRSSASVNSSVIARGKTGQTYTVLSLQNDWYKIKLSGGRTGYVAGWLAEDAEFGKTVNRPGESKSLKGKTIVIDPGHGGIDGGTSGSGGTLEKSLTMKTAGYLSGELQSEGANVVMTRSSDLYISLSSRVTTAQLRSADAFISLHYDSSSNKTVRGMTVYYYHSSGQKLALPIKEELIKNTRSADRGVRFGDYHVIRENSRPSILIELGYLSSITDEMTVNSNSFQKNAVHGITEGLKDYFTQQ</sequence>
<dbReference type="InterPro" id="IPR017293">
    <property type="entry name" value="N-acetylmuramoyl-L-ala_amidase"/>
</dbReference>
<keyword evidence="3" id="KW-0732">Signal</keyword>
<evidence type="ECO:0000259" key="4">
    <source>
        <dbReference type="PROSITE" id="PS51781"/>
    </source>
</evidence>
<gene>
    <name evidence="5" type="ORF">J9317_13680</name>
</gene>
<evidence type="ECO:0000313" key="5">
    <source>
        <dbReference type="EMBL" id="MBS2969817.1"/>
    </source>
</evidence>
<dbReference type="Gene3D" id="3.40.630.40">
    <property type="entry name" value="Zn-dependent exopeptidases"/>
    <property type="match status" value="1"/>
</dbReference>
<keyword evidence="2" id="KW-0961">Cell wall biogenesis/degradation</keyword>
<feature type="domain" description="SH3b" evidence="4">
    <location>
        <begin position="241"/>
        <end position="304"/>
    </location>
</feature>
<dbReference type="Pfam" id="PF08239">
    <property type="entry name" value="SH3_3"/>
    <property type="match status" value="5"/>
</dbReference>
<dbReference type="Gene3D" id="2.30.30.40">
    <property type="entry name" value="SH3 Domains"/>
    <property type="match status" value="5"/>
</dbReference>
<feature type="domain" description="SH3b" evidence="4">
    <location>
        <begin position="98"/>
        <end position="160"/>
    </location>
</feature>
<dbReference type="RefSeq" id="WP_211559466.1">
    <property type="nucleotide sequence ID" value="NZ_JAGVRK010000001.1"/>
</dbReference>
<evidence type="ECO:0000256" key="1">
    <source>
        <dbReference type="ARBA" id="ARBA00022801"/>
    </source>
</evidence>
<dbReference type="PANTHER" id="PTHR34408">
    <property type="entry name" value="FAMILY PROTEIN, PUTATIVE-RELATED"/>
    <property type="match status" value="1"/>
</dbReference>
<dbReference type="InterPro" id="IPR002508">
    <property type="entry name" value="MurNAc-LAA_cat"/>
</dbReference>
<evidence type="ECO:0000313" key="6">
    <source>
        <dbReference type="Proteomes" id="UP000682403"/>
    </source>
</evidence>
<keyword evidence="6" id="KW-1185">Reference proteome</keyword>
<dbReference type="InterPro" id="IPR052354">
    <property type="entry name" value="Cell_Wall_Dynamics_Protein"/>
</dbReference>
<dbReference type="CDD" id="cd02696">
    <property type="entry name" value="MurNAc-LAA"/>
    <property type="match status" value="1"/>
</dbReference>
<keyword evidence="1" id="KW-0378">Hydrolase</keyword>
<feature type="domain" description="SH3b" evidence="4">
    <location>
        <begin position="31"/>
        <end position="93"/>
    </location>
</feature>
<name>A0ABS5LGJ8_9BACI</name>
<dbReference type="Proteomes" id="UP000682403">
    <property type="component" value="Unassembled WGS sequence"/>
</dbReference>
<dbReference type="EMBL" id="JAGVRK010000001">
    <property type="protein sequence ID" value="MBS2969817.1"/>
    <property type="molecule type" value="Genomic_DNA"/>
</dbReference>
<feature type="chain" id="PRO_5045678438" evidence="3">
    <location>
        <begin position="29"/>
        <end position="571"/>
    </location>
</feature>
<dbReference type="InterPro" id="IPR003646">
    <property type="entry name" value="SH3-like_bac-type"/>
</dbReference>
<dbReference type="SMART" id="SM00646">
    <property type="entry name" value="Ami_3"/>
    <property type="match status" value="1"/>
</dbReference>
<organism evidence="5 6">
    <name type="scientific">Metabacillus flavus</name>
    <dbReference type="NCBI Taxonomy" id="2823519"/>
    <lineage>
        <taxon>Bacteria</taxon>
        <taxon>Bacillati</taxon>
        <taxon>Bacillota</taxon>
        <taxon>Bacilli</taxon>
        <taxon>Bacillales</taxon>
        <taxon>Bacillaceae</taxon>
        <taxon>Metabacillus</taxon>
    </lineage>
</organism>
<feature type="domain" description="SH3b" evidence="4">
    <location>
        <begin position="311"/>
        <end position="378"/>
    </location>
</feature>
<dbReference type="SMART" id="SM00287">
    <property type="entry name" value="SH3b"/>
    <property type="match status" value="5"/>
</dbReference>